<reference evidence="1" key="2">
    <citation type="journal article" date="2015" name="J. Proteomics">
        <title>Sexual differences in the sialomes of the zebra tick, Rhipicephalus pulchellus.</title>
        <authorList>
            <person name="Tan A.W."/>
            <person name="Francischetti I.M."/>
            <person name="Slovak M."/>
            <person name="Kini R.M."/>
            <person name="Ribeiro J.M."/>
        </authorList>
    </citation>
    <scope>NUCLEOTIDE SEQUENCE</scope>
    <source>
        <tissue evidence="1">Salivary gland</tissue>
    </source>
</reference>
<organism evidence="1">
    <name type="scientific">Rhipicephalus pulchellus</name>
    <name type="common">Yellow backed tick</name>
    <name type="synonym">Dermacentor pulchellus</name>
    <dbReference type="NCBI Taxonomy" id="72859"/>
    <lineage>
        <taxon>Eukaryota</taxon>
        <taxon>Metazoa</taxon>
        <taxon>Ecdysozoa</taxon>
        <taxon>Arthropoda</taxon>
        <taxon>Chelicerata</taxon>
        <taxon>Arachnida</taxon>
        <taxon>Acari</taxon>
        <taxon>Parasitiformes</taxon>
        <taxon>Ixodida</taxon>
        <taxon>Ixodoidea</taxon>
        <taxon>Ixodidae</taxon>
        <taxon>Rhipicephalinae</taxon>
        <taxon>Rhipicephalus</taxon>
        <taxon>Rhipicephalus</taxon>
    </lineage>
</organism>
<reference evidence="1" key="1">
    <citation type="submission" date="2012-11" db="EMBL/GenBank/DDBJ databases">
        <authorList>
            <person name="Lucero-Rivera Y.E."/>
            <person name="Tovar-Ramirez D."/>
        </authorList>
    </citation>
    <scope>NUCLEOTIDE SEQUENCE</scope>
    <source>
        <tissue evidence="1">Salivary gland</tissue>
    </source>
</reference>
<protein>
    <recommendedName>
        <fullName evidence="2">Tick transposon</fullName>
    </recommendedName>
</protein>
<evidence type="ECO:0000313" key="1">
    <source>
        <dbReference type="EMBL" id="JAA56990.1"/>
    </source>
</evidence>
<accession>L7LYW5</accession>
<dbReference type="AlphaFoldDB" id="L7LYW5"/>
<evidence type="ECO:0008006" key="2">
    <source>
        <dbReference type="Google" id="ProtNLM"/>
    </source>
</evidence>
<dbReference type="EMBL" id="GACK01008044">
    <property type="protein sequence ID" value="JAA56990.1"/>
    <property type="molecule type" value="mRNA"/>
</dbReference>
<proteinExistence type="evidence at transcript level"/>
<name>L7LYW5_RHIPC</name>
<sequence>MKHRALCGYNRYEVLRGLWKGVMVPGLSFGNSGVRMRSEMQSGMHVNQRTVGRLGLGAQGKTTNEAVKGDIGWASFEAKEGQCKIGFEERLRNMKENRCAEKVFRYLYRKSIDTFWRTRTRRLTSKYCHVAVTWTETTVDVS</sequence>